<accession>A0ABR7RV34</accession>
<evidence type="ECO:0000313" key="4">
    <source>
        <dbReference type="Proteomes" id="UP000626026"/>
    </source>
</evidence>
<keyword evidence="1" id="KW-0812">Transmembrane</keyword>
<feature type="transmembrane region" description="Helical" evidence="1">
    <location>
        <begin position="23"/>
        <end position="42"/>
    </location>
</feature>
<sequence>MKWFAAYEVAAAPVPIGTTLSLLYFWVGLGLVLLFFVVTTLLERRSPGIVVMKGLDTASAPLQRNADHFLIAVLFAFFVALFAVGGTYLTPELKTEAGWVPWAQLLIALLLPARRTRPIAAAAIVLLWLVTLRDYDLFHLFDYLALGLGLAGYLLLSGLPDGTWHTRRFALLRWGIALALMWSSLEKFMYPQWFLPLLEERPYLAFGIPFGPYTTMAGVAEFTLGFGLLWTPLVRRLSALALFALMFAAVYPFGRVDMIGHATILASLLIVVAYPEREAVLEVAPRNRWATPLVPVALALALALSMGSYFALHRVIYAHGGTSLAILRAGTERMAQGGAAPGGFWRGQEHYHGHGHANAAPQASASAAMQDAMEEMHHSMGRVRVTGELDRDFIALMLPHHEGAVAMARLYMESGQDPQLRQLAAQIIAGQEAEIGLMEGWNGPRTAPH</sequence>
<keyword evidence="4" id="KW-1185">Reference proteome</keyword>
<dbReference type="PANTHER" id="PTHR36933">
    <property type="entry name" value="SLL0788 PROTEIN"/>
    <property type="match status" value="1"/>
</dbReference>
<proteinExistence type="predicted"/>
<evidence type="ECO:0000313" key="3">
    <source>
        <dbReference type="EMBL" id="MBC9210148.1"/>
    </source>
</evidence>
<feature type="transmembrane region" description="Helical" evidence="1">
    <location>
        <begin position="259"/>
        <end position="277"/>
    </location>
</feature>
<dbReference type="EMBL" id="JACTVA010000113">
    <property type="protein sequence ID" value="MBC9210148.1"/>
    <property type="molecule type" value="Genomic_DNA"/>
</dbReference>
<keyword evidence="1" id="KW-1133">Transmembrane helix</keyword>
<feature type="transmembrane region" description="Helical" evidence="1">
    <location>
        <begin position="289"/>
        <end position="312"/>
    </location>
</feature>
<dbReference type="InterPro" id="IPR005183">
    <property type="entry name" value="DUF305_CopM-like"/>
</dbReference>
<feature type="transmembrane region" description="Helical" evidence="1">
    <location>
        <begin position="237"/>
        <end position="253"/>
    </location>
</feature>
<protein>
    <submittedName>
        <fullName evidence="3">DUF305 domain-containing protein</fullName>
    </submittedName>
</protein>
<reference evidence="3 4" key="1">
    <citation type="journal article" date="2013" name="Int. J. Syst. Evol. Microbiol.">
        <title>Roseomonas aerophila sp. nov., isolated from air.</title>
        <authorList>
            <person name="Kim S.J."/>
            <person name="Weon H.Y."/>
            <person name="Ahn J.H."/>
            <person name="Hong S.B."/>
            <person name="Seok S.J."/>
            <person name="Whang K.S."/>
            <person name="Kwon S.W."/>
        </authorList>
    </citation>
    <scope>NUCLEOTIDE SEQUENCE [LARGE SCALE GENOMIC DNA]</scope>
    <source>
        <strain evidence="3 4">NBRC 108923</strain>
    </source>
</reference>
<comment type="caution">
    <text evidence="3">The sequence shown here is derived from an EMBL/GenBank/DDBJ whole genome shotgun (WGS) entry which is preliminary data.</text>
</comment>
<feature type="transmembrane region" description="Helical" evidence="1">
    <location>
        <begin position="171"/>
        <end position="190"/>
    </location>
</feature>
<gene>
    <name evidence="3" type="ORF">IBL26_25235</name>
</gene>
<dbReference type="Proteomes" id="UP000626026">
    <property type="component" value="Unassembled WGS sequence"/>
</dbReference>
<dbReference type="Gene3D" id="1.20.1260.10">
    <property type="match status" value="1"/>
</dbReference>
<feature type="transmembrane region" description="Helical" evidence="1">
    <location>
        <begin position="69"/>
        <end position="90"/>
    </location>
</feature>
<name>A0ABR7RV34_9PROT</name>
<feature type="transmembrane region" description="Helical" evidence="1">
    <location>
        <begin position="210"/>
        <end position="230"/>
    </location>
</feature>
<dbReference type="InterPro" id="IPR012347">
    <property type="entry name" value="Ferritin-like"/>
</dbReference>
<keyword evidence="1" id="KW-0472">Membrane</keyword>
<feature type="transmembrane region" description="Helical" evidence="1">
    <location>
        <begin position="141"/>
        <end position="159"/>
    </location>
</feature>
<feature type="domain" description="DUF305" evidence="2">
    <location>
        <begin position="346"/>
        <end position="441"/>
    </location>
</feature>
<evidence type="ECO:0000256" key="1">
    <source>
        <dbReference type="SAM" id="Phobius"/>
    </source>
</evidence>
<dbReference type="PANTHER" id="PTHR36933:SF1">
    <property type="entry name" value="SLL0788 PROTEIN"/>
    <property type="match status" value="1"/>
</dbReference>
<dbReference type="Pfam" id="PF03713">
    <property type="entry name" value="DUF305"/>
    <property type="match status" value="1"/>
</dbReference>
<organism evidence="3 4">
    <name type="scientific">Teichococcus aerophilus</name>
    <dbReference type="NCBI Taxonomy" id="1224513"/>
    <lineage>
        <taxon>Bacteria</taxon>
        <taxon>Pseudomonadati</taxon>
        <taxon>Pseudomonadota</taxon>
        <taxon>Alphaproteobacteria</taxon>
        <taxon>Acetobacterales</taxon>
        <taxon>Roseomonadaceae</taxon>
        <taxon>Roseomonas</taxon>
    </lineage>
</organism>
<evidence type="ECO:0000259" key="2">
    <source>
        <dbReference type="Pfam" id="PF03713"/>
    </source>
</evidence>